<keyword evidence="6" id="KW-0804">Transcription</keyword>
<dbReference type="Pfam" id="PF13919">
    <property type="entry name" value="ASXH"/>
    <property type="match status" value="1"/>
</dbReference>
<feature type="compositionally biased region" description="Polar residues" evidence="8">
    <location>
        <begin position="328"/>
        <end position="337"/>
    </location>
</feature>
<evidence type="ECO:0000256" key="2">
    <source>
        <dbReference type="ARBA" id="ARBA00022723"/>
    </source>
</evidence>
<keyword evidence="7" id="KW-0539">Nucleus</keyword>
<keyword evidence="3" id="KW-0863">Zinc-finger</keyword>
<evidence type="ECO:0000256" key="5">
    <source>
        <dbReference type="ARBA" id="ARBA00023015"/>
    </source>
</evidence>
<feature type="region of interest" description="Disordered" evidence="8">
    <location>
        <begin position="1"/>
        <end position="62"/>
    </location>
</feature>
<organism evidence="10 11">
    <name type="scientific">Aspergillus wentii DTO 134E9</name>
    <dbReference type="NCBI Taxonomy" id="1073089"/>
    <lineage>
        <taxon>Eukaryota</taxon>
        <taxon>Fungi</taxon>
        <taxon>Dikarya</taxon>
        <taxon>Ascomycota</taxon>
        <taxon>Pezizomycotina</taxon>
        <taxon>Eurotiomycetes</taxon>
        <taxon>Eurotiomycetidae</taxon>
        <taxon>Eurotiales</taxon>
        <taxon>Aspergillaceae</taxon>
        <taxon>Aspergillus</taxon>
        <taxon>Aspergillus subgen. Cremei</taxon>
    </lineage>
</organism>
<keyword evidence="4" id="KW-0862">Zinc</keyword>
<feature type="compositionally biased region" description="Basic and acidic residues" evidence="8">
    <location>
        <begin position="303"/>
        <end position="312"/>
    </location>
</feature>
<dbReference type="VEuPathDB" id="FungiDB:ASPWEDRAFT_36035"/>
<evidence type="ECO:0000313" key="10">
    <source>
        <dbReference type="EMBL" id="OJJ38417.1"/>
    </source>
</evidence>
<evidence type="ECO:0000256" key="7">
    <source>
        <dbReference type="ARBA" id="ARBA00023242"/>
    </source>
</evidence>
<dbReference type="PROSITE" id="PS51916">
    <property type="entry name" value="DEUBAD"/>
    <property type="match status" value="1"/>
</dbReference>
<dbReference type="AlphaFoldDB" id="A0A1L9RUC1"/>
<name>A0A1L9RUC1_ASPWE</name>
<dbReference type="RefSeq" id="XP_040692093.1">
    <property type="nucleotide sequence ID" value="XM_040834357.1"/>
</dbReference>
<evidence type="ECO:0000256" key="4">
    <source>
        <dbReference type="ARBA" id="ARBA00022833"/>
    </source>
</evidence>
<dbReference type="GO" id="GO:0008270">
    <property type="term" value="F:zinc ion binding"/>
    <property type="evidence" value="ECO:0007669"/>
    <property type="project" value="UniProtKB-KW"/>
</dbReference>
<dbReference type="InterPro" id="IPR028020">
    <property type="entry name" value="ASX_DEUBAD_dom"/>
</dbReference>
<evidence type="ECO:0000256" key="8">
    <source>
        <dbReference type="SAM" id="MobiDB-lite"/>
    </source>
</evidence>
<feature type="region of interest" description="Disordered" evidence="8">
    <location>
        <begin position="264"/>
        <end position="358"/>
    </location>
</feature>
<sequence>MTPKRKAVDGGSTAKRPTRSRKNCSADVAEPSDAGKSGSAMSTNSRPKRNPRRAVKDRWEEQKLMTSAESQLIDLDLVKLLAKPESWNLLDEEEKKEIVSLLPDNIKAQLEPSPDDPDAKMPPIPESFLRYSNPWRDSIRQFQLDLQNGRYDPKWLQQADEAMRERSAGKFDNFKEIEFEEFWGQKQKMDTTIAAGESSQVKLETLIENGLVRPGDVWKLSRAFTMGKGRRERVFIEKEGKILEINGSRLTFLVPPGQRVFLSHPQSKAAPESTSINESSVGEETLAKPEASDTIETPAQPHLDTDQKEKAASSKKRKSSNARGGPRKQQQVTEQGENGSGKPIPSPENNEQTLGSSENPQKFAVKINNPQQTIESQTHLVVMGSMAAPAEEAKNGDQIPTDTIETVSGTAKKGHSQLNSPAGSTKQFEEIILENINGPHSLEMKMIAIDGRIGHIPNGNAWKEFRCYRNNQDMGSLWEIRQAWFIRNCAK</sequence>
<accession>A0A1L9RUC1</accession>
<evidence type="ECO:0000313" key="11">
    <source>
        <dbReference type="Proteomes" id="UP000184383"/>
    </source>
</evidence>
<reference evidence="11" key="1">
    <citation type="journal article" date="2017" name="Genome Biol.">
        <title>Comparative genomics reveals high biological diversity and specific adaptations in the industrially and medically important fungal genus Aspergillus.</title>
        <authorList>
            <person name="de Vries R.P."/>
            <person name="Riley R."/>
            <person name="Wiebenga A."/>
            <person name="Aguilar-Osorio G."/>
            <person name="Amillis S."/>
            <person name="Uchima C.A."/>
            <person name="Anderluh G."/>
            <person name="Asadollahi M."/>
            <person name="Askin M."/>
            <person name="Barry K."/>
            <person name="Battaglia E."/>
            <person name="Bayram O."/>
            <person name="Benocci T."/>
            <person name="Braus-Stromeyer S.A."/>
            <person name="Caldana C."/>
            <person name="Canovas D."/>
            <person name="Cerqueira G.C."/>
            <person name="Chen F."/>
            <person name="Chen W."/>
            <person name="Choi C."/>
            <person name="Clum A."/>
            <person name="Dos Santos R.A."/>
            <person name="Damasio A.R."/>
            <person name="Diallinas G."/>
            <person name="Emri T."/>
            <person name="Fekete E."/>
            <person name="Flipphi M."/>
            <person name="Freyberg S."/>
            <person name="Gallo A."/>
            <person name="Gournas C."/>
            <person name="Habgood R."/>
            <person name="Hainaut M."/>
            <person name="Harispe M.L."/>
            <person name="Henrissat B."/>
            <person name="Hilden K.S."/>
            <person name="Hope R."/>
            <person name="Hossain A."/>
            <person name="Karabika E."/>
            <person name="Karaffa L."/>
            <person name="Karanyi Z."/>
            <person name="Krasevec N."/>
            <person name="Kuo A."/>
            <person name="Kusch H."/>
            <person name="LaButti K."/>
            <person name="Lagendijk E.L."/>
            <person name="Lapidus A."/>
            <person name="Levasseur A."/>
            <person name="Lindquist E."/>
            <person name="Lipzen A."/>
            <person name="Logrieco A.F."/>
            <person name="MacCabe A."/>
            <person name="Maekelae M.R."/>
            <person name="Malavazi I."/>
            <person name="Melin P."/>
            <person name="Meyer V."/>
            <person name="Mielnichuk N."/>
            <person name="Miskei M."/>
            <person name="Molnar A.P."/>
            <person name="Mule G."/>
            <person name="Ngan C.Y."/>
            <person name="Orejas M."/>
            <person name="Orosz E."/>
            <person name="Ouedraogo J.P."/>
            <person name="Overkamp K.M."/>
            <person name="Park H.-S."/>
            <person name="Perrone G."/>
            <person name="Piumi F."/>
            <person name="Punt P.J."/>
            <person name="Ram A.F."/>
            <person name="Ramon A."/>
            <person name="Rauscher S."/>
            <person name="Record E."/>
            <person name="Riano-Pachon D.M."/>
            <person name="Robert V."/>
            <person name="Roehrig J."/>
            <person name="Ruller R."/>
            <person name="Salamov A."/>
            <person name="Salih N.S."/>
            <person name="Samson R.A."/>
            <person name="Sandor E."/>
            <person name="Sanguinetti M."/>
            <person name="Schuetze T."/>
            <person name="Sepcic K."/>
            <person name="Shelest E."/>
            <person name="Sherlock G."/>
            <person name="Sophianopoulou V."/>
            <person name="Squina F.M."/>
            <person name="Sun H."/>
            <person name="Susca A."/>
            <person name="Todd R.B."/>
            <person name="Tsang A."/>
            <person name="Unkles S.E."/>
            <person name="van de Wiele N."/>
            <person name="van Rossen-Uffink D."/>
            <person name="Oliveira J.V."/>
            <person name="Vesth T.C."/>
            <person name="Visser J."/>
            <person name="Yu J.-H."/>
            <person name="Zhou M."/>
            <person name="Andersen M.R."/>
            <person name="Archer D.B."/>
            <person name="Baker S.E."/>
            <person name="Benoit I."/>
            <person name="Brakhage A.A."/>
            <person name="Braus G.H."/>
            <person name="Fischer R."/>
            <person name="Frisvad J.C."/>
            <person name="Goldman G.H."/>
            <person name="Houbraken J."/>
            <person name="Oakley B."/>
            <person name="Pocsi I."/>
            <person name="Scazzocchio C."/>
            <person name="Seiboth B."/>
            <person name="vanKuyk P.A."/>
            <person name="Wortman J."/>
            <person name="Dyer P.S."/>
            <person name="Grigoriev I.V."/>
        </authorList>
    </citation>
    <scope>NUCLEOTIDE SEQUENCE [LARGE SCALE GENOMIC DNA]</scope>
    <source>
        <strain evidence="11">DTO 134E9</strain>
    </source>
</reference>
<dbReference type="OrthoDB" id="2289918at2759"/>
<evidence type="ECO:0000259" key="9">
    <source>
        <dbReference type="PROSITE" id="PS51916"/>
    </source>
</evidence>
<feature type="compositionally biased region" description="Polar residues" evidence="8">
    <location>
        <begin position="272"/>
        <end position="282"/>
    </location>
</feature>
<dbReference type="GeneID" id="63750205"/>
<keyword evidence="2" id="KW-0479">Metal-binding</keyword>
<evidence type="ECO:0000256" key="1">
    <source>
        <dbReference type="ARBA" id="ARBA00004123"/>
    </source>
</evidence>
<dbReference type="InterPro" id="IPR044867">
    <property type="entry name" value="DEUBAD_dom"/>
</dbReference>
<protein>
    <recommendedName>
        <fullName evidence="9">DEUBAD domain-containing protein</fullName>
    </recommendedName>
</protein>
<gene>
    <name evidence="10" type="ORF">ASPWEDRAFT_36035</name>
</gene>
<dbReference type="Proteomes" id="UP000184383">
    <property type="component" value="Unassembled WGS sequence"/>
</dbReference>
<keyword evidence="11" id="KW-1185">Reference proteome</keyword>
<proteinExistence type="predicted"/>
<comment type="subcellular location">
    <subcellularLocation>
        <location evidence="1">Nucleus</location>
    </subcellularLocation>
</comment>
<dbReference type="EMBL" id="KV878210">
    <property type="protein sequence ID" value="OJJ38417.1"/>
    <property type="molecule type" value="Genomic_DNA"/>
</dbReference>
<feature type="compositionally biased region" description="Polar residues" evidence="8">
    <location>
        <begin position="347"/>
        <end position="358"/>
    </location>
</feature>
<evidence type="ECO:0000256" key="3">
    <source>
        <dbReference type="ARBA" id="ARBA00022771"/>
    </source>
</evidence>
<evidence type="ECO:0000256" key="6">
    <source>
        <dbReference type="ARBA" id="ARBA00023163"/>
    </source>
</evidence>
<dbReference type="STRING" id="1073089.A0A1L9RUC1"/>
<keyword evidence="5" id="KW-0805">Transcription regulation</keyword>
<feature type="domain" description="DEUBAD" evidence="9">
    <location>
        <begin position="68"/>
        <end position="188"/>
    </location>
</feature>
<dbReference type="GO" id="GO:0005634">
    <property type="term" value="C:nucleus"/>
    <property type="evidence" value="ECO:0007669"/>
    <property type="project" value="UniProtKB-SubCell"/>
</dbReference>